<dbReference type="GO" id="GO:0005634">
    <property type="term" value="C:nucleus"/>
    <property type="evidence" value="ECO:0007669"/>
    <property type="project" value="UniProtKB-SubCell"/>
</dbReference>
<accession>X6NDF5</accession>
<dbReference type="Proteomes" id="UP000023152">
    <property type="component" value="Unassembled WGS sequence"/>
</dbReference>
<keyword evidence="2" id="KW-0539">Nucleus</keyword>
<dbReference type="Gene3D" id="3.10.450.50">
    <property type="match status" value="1"/>
</dbReference>
<organism evidence="4 5">
    <name type="scientific">Reticulomyxa filosa</name>
    <dbReference type="NCBI Taxonomy" id="46433"/>
    <lineage>
        <taxon>Eukaryota</taxon>
        <taxon>Sar</taxon>
        <taxon>Rhizaria</taxon>
        <taxon>Retaria</taxon>
        <taxon>Foraminifera</taxon>
        <taxon>Monothalamids</taxon>
        <taxon>Reticulomyxidae</taxon>
        <taxon>Reticulomyxa</taxon>
    </lineage>
</organism>
<dbReference type="InterPro" id="IPR018222">
    <property type="entry name" value="Nuclear_transport_factor_2_euk"/>
</dbReference>
<dbReference type="InterPro" id="IPR001611">
    <property type="entry name" value="Leu-rich_rpt"/>
</dbReference>
<dbReference type="InterPro" id="IPR030217">
    <property type="entry name" value="NXF_fam"/>
</dbReference>
<dbReference type="OrthoDB" id="25872at2759"/>
<dbReference type="GO" id="GO:0016973">
    <property type="term" value="P:poly(A)+ mRNA export from nucleus"/>
    <property type="evidence" value="ECO:0007669"/>
    <property type="project" value="TreeGrafter"/>
</dbReference>
<gene>
    <name evidence="4" type="ORF">RFI_12798</name>
</gene>
<sequence length="410" mass="46822">MKYLPLSKNFAAKLKPEKGNTMCYHMYVLFWENDGNCQVAPFLKNLSLADNPIRSIAELNYLSDFEDSLRELCNQFLLCLLCCLLKKKKKKKKKSLDETGESARLYQHEVTKRFRGLIKLDNRELFDPLVSFGETLDEILGTLDKHSSLPVSSHHPSSASSEAFNFVSQYLRRFDANRQSLLDVYHTDAAFSLTFLERNFDLNYKSEQLFQTQNTIDSQHGLSGVLKTLNRNLCDQGFQQLSRSRQNQMVLLGKLAILKFFTDKFPETRHDTSLITVDGQMISLIENQTFCQVMFHGYYGESEKSARKFQRTLLLMISGGKPLIINDQFHIGRALNQLQVKAKPPPGSSADQKAVKVQSSLSESDKNELIRKVAGHCKVHENIAQQALEHSEWDSNIAINKIQTKQRASN</sequence>
<feature type="domain" description="NTF2" evidence="3">
    <location>
        <begin position="162"/>
        <end position="331"/>
    </location>
</feature>
<evidence type="ECO:0000313" key="5">
    <source>
        <dbReference type="Proteomes" id="UP000023152"/>
    </source>
</evidence>
<dbReference type="InterPro" id="IPR032710">
    <property type="entry name" value="NTF2-like_dom_sf"/>
</dbReference>
<dbReference type="PANTHER" id="PTHR10662:SF22">
    <property type="entry name" value="NUCLEAR RNA EXPORT FACTOR 1"/>
    <property type="match status" value="1"/>
</dbReference>
<dbReference type="SUPFAM" id="SSF54427">
    <property type="entry name" value="NTF2-like"/>
    <property type="match status" value="1"/>
</dbReference>
<proteinExistence type="predicted"/>
<reference evidence="4 5" key="1">
    <citation type="journal article" date="2013" name="Curr. Biol.">
        <title>The Genome of the Foraminiferan Reticulomyxa filosa.</title>
        <authorList>
            <person name="Glockner G."/>
            <person name="Hulsmann N."/>
            <person name="Schleicher M."/>
            <person name="Noegel A.A."/>
            <person name="Eichinger L."/>
            <person name="Gallinger C."/>
            <person name="Pawlowski J."/>
            <person name="Sierra R."/>
            <person name="Euteneuer U."/>
            <person name="Pillet L."/>
            <person name="Moustafa A."/>
            <person name="Platzer M."/>
            <person name="Groth M."/>
            <person name="Szafranski K."/>
            <person name="Schliwa M."/>
        </authorList>
    </citation>
    <scope>NUCLEOTIDE SEQUENCE [LARGE SCALE GENOMIC DNA]</scope>
</reference>
<dbReference type="PROSITE" id="PS50177">
    <property type="entry name" value="NTF2_DOMAIN"/>
    <property type="match status" value="1"/>
</dbReference>
<dbReference type="PANTHER" id="PTHR10662">
    <property type="entry name" value="NUCLEAR RNA EXPORT FACTOR"/>
    <property type="match status" value="1"/>
</dbReference>
<dbReference type="PROSITE" id="PS51450">
    <property type="entry name" value="LRR"/>
    <property type="match status" value="1"/>
</dbReference>
<protein>
    <submittedName>
        <fullName evidence="4">Nuclear RNA export factor 1-like protein</fullName>
    </submittedName>
</protein>
<name>X6NDF5_RETFI</name>
<comment type="caution">
    <text evidence="4">The sequence shown here is derived from an EMBL/GenBank/DDBJ whole genome shotgun (WGS) entry which is preliminary data.</text>
</comment>
<dbReference type="Pfam" id="PF22602">
    <property type="entry name" value="NXF_NTF2"/>
    <property type="match status" value="1"/>
</dbReference>
<dbReference type="GO" id="GO:0003723">
    <property type="term" value="F:RNA binding"/>
    <property type="evidence" value="ECO:0007669"/>
    <property type="project" value="TreeGrafter"/>
</dbReference>
<evidence type="ECO:0000256" key="1">
    <source>
        <dbReference type="ARBA" id="ARBA00004123"/>
    </source>
</evidence>
<evidence type="ECO:0000313" key="4">
    <source>
        <dbReference type="EMBL" id="ETO24360.1"/>
    </source>
</evidence>
<keyword evidence="5" id="KW-1185">Reference proteome</keyword>
<evidence type="ECO:0000256" key="2">
    <source>
        <dbReference type="ARBA" id="ARBA00023242"/>
    </source>
</evidence>
<evidence type="ECO:0000259" key="3">
    <source>
        <dbReference type="PROSITE" id="PS50177"/>
    </source>
</evidence>
<dbReference type="AlphaFoldDB" id="X6NDF5"/>
<dbReference type="InterPro" id="IPR002075">
    <property type="entry name" value="NTF2_dom"/>
</dbReference>
<comment type="subcellular location">
    <subcellularLocation>
        <location evidence="1">Nucleus</location>
    </subcellularLocation>
</comment>
<dbReference type="EMBL" id="ASPP01009275">
    <property type="protein sequence ID" value="ETO24360.1"/>
    <property type="molecule type" value="Genomic_DNA"/>
</dbReference>